<protein>
    <recommendedName>
        <fullName evidence="4">B box-type domain-containing protein</fullName>
    </recommendedName>
</protein>
<dbReference type="EMBL" id="CAJNOT010003334">
    <property type="protein sequence ID" value="CAF1378087.1"/>
    <property type="molecule type" value="Genomic_DNA"/>
</dbReference>
<proteinExistence type="predicted"/>
<reference evidence="2" key="1">
    <citation type="submission" date="2021-02" db="EMBL/GenBank/DDBJ databases">
        <authorList>
            <person name="Nowell W R."/>
        </authorList>
    </citation>
    <scope>NUCLEOTIDE SEQUENCE</scope>
</reference>
<feature type="coiled-coil region" evidence="1">
    <location>
        <begin position="41"/>
        <end position="127"/>
    </location>
</feature>
<sequence length="346" mass="40233">MASSSTLLKAPCATCSNKSAGIFRCEGCLQVFCRKHLNEHRDFLSHQLDEIVQEYDTLQQTIVENEDKHINDLPILKHIDQWEKVSIEKIQRIAEETRIQVKKLTSLETVSNELHNLAERLEKARIDDDYVETDLRTWTTILEKLKEDINTFSPSIFIQENPKEILIAKIYISTIVHQSSQKEKFGKSYGLVCIENNGFMATHIGPEDDTAYVHGIGVYSSGTHKIQFLLTKNSFEYITWFGVVSALMPIDRTSKLPYNTYGWSSDDNIYCPDDMRTVDKNFRDMKGQTSFEIELQLDCDNRKISYINQRTKNQRELNIDTTKCPFPWQVAFYLFEVFIQTREIQN</sequence>
<keyword evidence="1" id="KW-0175">Coiled coil</keyword>
<accession>A0A815J718</accession>
<evidence type="ECO:0000313" key="3">
    <source>
        <dbReference type="Proteomes" id="UP000663864"/>
    </source>
</evidence>
<gene>
    <name evidence="2" type="ORF">ZHD862_LOCUS31969</name>
</gene>
<dbReference type="Proteomes" id="UP000663864">
    <property type="component" value="Unassembled WGS sequence"/>
</dbReference>
<evidence type="ECO:0000313" key="2">
    <source>
        <dbReference type="EMBL" id="CAF1378087.1"/>
    </source>
</evidence>
<name>A0A815J718_9BILA</name>
<dbReference type="AlphaFoldDB" id="A0A815J718"/>
<evidence type="ECO:0000256" key="1">
    <source>
        <dbReference type="SAM" id="Coils"/>
    </source>
</evidence>
<evidence type="ECO:0008006" key="4">
    <source>
        <dbReference type="Google" id="ProtNLM"/>
    </source>
</evidence>
<organism evidence="2 3">
    <name type="scientific">Rotaria sordida</name>
    <dbReference type="NCBI Taxonomy" id="392033"/>
    <lineage>
        <taxon>Eukaryota</taxon>
        <taxon>Metazoa</taxon>
        <taxon>Spiralia</taxon>
        <taxon>Gnathifera</taxon>
        <taxon>Rotifera</taxon>
        <taxon>Eurotatoria</taxon>
        <taxon>Bdelloidea</taxon>
        <taxon>Philodinida</taxon>
        <taxon>Philodinidae</taxon>
        <taxon>Rotaria</taxon>
    </lineage>
</organism>
<comment type="caution">
    <text evidence="2">The sequence shown here is derived from an EMBL/GenBank/DDBJ whole genome shotgun (WGS) entry which is preliminary data.</text>
</comment>